<comment type="caution">
    <text evidence="2">The sequence shown here is derived from an EMBL/GenBank/DDBJ whole genome shotgun (WGS) entry which is preliminary data.</text>
</comment>
<evidence type="ECO:0000313" key="3">
    <source>
        <dbReference type="Proteomes" id="UP000018412"/>
    </source>
</evidence>
<dbReference type="AlphaFoldDB" id="A0A829LY91"/>
<reference evidence="2 3" key="2">
    <citation type="journal article" date="2015" name="Genome Announc.">
        <title>Draft Genome Sequence of Lactobacillus fermentum NB-22.</title>
        <authorList>
            <person name="Chaplin A.V."/>
            <person name="Shkoporov A.N."/>
            <person name="Efimov B.A."/>
            <person name="Pikina A.P."/>
            <person name="Borisova O.Y."/>
            <person name="Gladko I.A."/>
            <person name="Postnikova E.A."/>
            <person name="Lordkipanidze A.E."/>
            <person name="Kafarskaia L.I."/>
        </authorList>
    </citation>
    <scope>NUCLEOTIDE SEQUENCE [LARGE SCALE GENOMIC DNA]</scope>
    <source>
        <strain evidence="2 3">NB-22</strain>
    </source>
</reference>
<sequence length="48" mass="5594">MVPEFATITYMGDAGQDNDEVINESPYEGMTDDIRNGNFFDQNYRRQK</sequence>
<feature type="region of interest" description="Disordered" evidence="1">
    <location>
        <begin position="15"/>
        <end position="48"/>
    </location>
</feature>
<dbReference type="EMBL" id="AYHA01000086">
    <property type="protein sequence ID" value="ESS01461.1"/>
    <property type="molecule type" value="Genomic_DNA"/>
</dbReference>
<dbReference type="InterPro" id="IPR008729">
    <property type="entry name" value="PA_de_COase"/>
</dbReference>
<organism evidence="2 3">
    <name type="scientific">Limosilactobacillus fermentum NB-22</name>
    <dbReference type="NCBI Taxonomy" id="1408443"/>
    <lineage>
        <taxon>Bacteria</taxon>
        <taxon>Bacillati</taxon>
        <taxon>Bacillota</taxon>
        <taxon>Bacilli</taxon>
        <taxon>Lactobacillales</taxon>
        <taxon>Lactobacillaceae</taxon>
        <taxon>Limosilactobacillus</taxon>
    </lineage>
</organism>
<evidence type="ECO:0000313" key="2">
    <source>
        <dbReference type="EMBL" id="ESS01461.1"/>
    </source>
</evidence>
<protein>
    <submittedName>
        <fullName evidence="2">Uncharacterized protein</fullName>
    </submittedName>
</protein>
<dbReference type="GO" id="GO:0016831">
    <property type="term" value="F:carboxy-lyase activity"/>
    <property type="evidence" value="ECO:0007669"/>
    <property type="project" value="InterPro"/>
</dbReference>
<gene>
    <name evidence="2" type="ORF">NB22_04560</name>
</gene>
<reference evidence="3" key="1">
    <citation type="submission" date="2013-10" db="EMBL/GenBank/DDBJ databases">
        <title>Draft genome sequence of Lactobacillus fermentum NB-22.</title>
        <authorList>
            <person name="Chaplin A.V."/>
            <person name="Shkoporov A.N."/>
            <person name="Khokhlova E.V."/>
            <person name="Efimov B.A."/>
            <person name="Kafarskaia L.I."/>
        </authorList>
    </citation>
    <scope>NUCLEOTIDE SEQUENCE [LARGE SCALE GENOMIC DNA]</scope>
    <source>
        <strain evidence="3">NB-22</strain>
    </source>
</reference>
<evidence type="ECO:0000256" key="1">
    <source>
        <dbReference type="SAM" id="MobiDB-lite"/>
    </source>
</evidence>
<dbReference type="Pfam" id="PF05870">
    <property type="entry name" value="PA_decarbox"/>
    <property type="match status" value="1"/>
</dbReference>
<dbReference type="InterPro" id="IPR012674">
    <property type="entry name" value="Calycin"/>
</dbReference>
<dbReference type="Proteomes" id="UP000018412">
    <property type="component" value="Unassembled WGS sequence"/>
</dbReference>
<proteinExistence type="predicted"/>
<dbReference type="SUPFAM" id="SSF50814">
    <property type="entry name" value="Lipocalins"/>
    <property type="match status" value="1"/>
</dbReference>
<dbReference type="Gene3D" id="2.40.128.20">
    <property type="match status" value="1"/>
</dbReference>
<accession>A0A829LY91</accession>
<name>A0A829LY91_LIMFE</name>